<accession>A0A8E2F1U1</accession>
<dbReference type="AlphaFoldDB" id="A0A8E2F1U1"/>
<dbReference type="EMBL" id="KV749631">
    <property type="protein sequence ID" value="OCL08591.1"/>
    <property type="molecule type" value="Genomic_DNA"/>
</dbReference>
<organism evidence="1 2">
    <name type="scientific">Glonium stellatum</name>
    <dbReference type="NCBI Taxonomy" id="574774"/>
    <lineage>
        <taxon>Eukaryota</taxon>
        <taxon>Fungi</taxon>
        <taxon>Dikarya</taxon>
        <taxon>Ascomycota</taxon>
        <taxon>Pezizomycotina</taxon>
        <taxon>Dothideomycetes</taxon>
        <taxon>Pleosporomycetidae</taxon>
        <taxon>Gloniales</taxon>
        <taxon>Gloniaceae</taxon>
        <taxon>Glonium</taxon>
    </lineage>
</organism>
<reference evidence="1 2" key="1">
    <citation type="journal article" date="2016" name="Nat. Commun.">
        <title>Ectomycorrhizal ecology is imprinted in the genome of the dominant symbiotic fungus Cenococcum geophilum.</title>
        <authorList>
            <consortium name="DOE Joint Genome Institute"/>
            <person name="Peter M."/>
            <person name="Kohler A."/>
            <person name="Ohm R.A."/>
            <person name="Kuo A."/>
            <person name="Krutzmann J."/>
            <person name="Morin E."/>
            <person name="Arend M."/>
            <person name="Barry K.W."/>
            <person name="Binder M."/>
            <person name="Choi C."/>
            <person name="Clum A."/>
            <person name="Copeland A."/>
            <person name="Grisel N."/>
            <person name="Haridas S."/>
            <person name="Kipfer T."/>
            <person name="LaButti K."/>
            <person name="Lindquist E."/>
            <person name="Lipzen A."/>
            <person name="Maire R."/>
            <person name="Meier B."/>
            <person name="Mihaltcheva S."/>
            <person name="Molinier V."/>
            <person name="Murat C."/>
            <person name="Poggeler S."/>
            <person name="Quandt C.A."/>
            <person name="Sperisen C."/>
            <person name="Tritt A."/>
            <person name="Tisserant E."/>
            <person name="Crous P.W."/>
            <person name="Henrissat B."/>
            <person name="Nehls U."/>
            <person name="Egli S."/>
            <person name="Spatafora J.W."/>
            <person name="Grigoriev I.V."/>
            <person name="Martin F.M."/>
        </authorList>
    </citation>
    <scope>NUCLEOTIDE SEQUENCE [LARGE SCALE GENOMIC DNA]</scope>
    <source>
        <strain evidence="1 2">CBS 207.34</strain>
    </source>
</reference>
<proteinExistence type="predicted"/>
<protein>
    <submittedName>
        <fullName evidence="1">Uncharacterized protein</fullName>
    </submittedName>
</protein>
<gene>
    <name evidence="1" type="ORF">AOQ84DRAFT_37821</name>
</gene>
<sequence>MHTLAIRALGSTLMGRAGLSQWTRTGFLVLTKQVFAGPDAWIVSTRLQAPAKYFFASNGIIFLLNSSLSKGYVEIQLTKLFADIRCRSTPEPCYTPCASSNTERSTNRAIHLTVLLSKIKTPPCS</sequence>
<evidence type="ECO:0000313" key="1">
    <source>
        <dbReference type="EMBL" id="OCL08591.1"/>
    </source>
</evidence>
<keyword evidence="2" id="KW-1185">Reference proteome</keyword>
<name>A0A8E2F1U1_9PEZI</name>
<evidence type="ECO:0000313" key="2">
    <source>
        <dbReference type="Proteomes" id="UP000250140"/>
    </source>
</evidence>
<dbReference type="Proteomes" id="UP000250140">
    <property type="component" value="Unassembled WGS sequence"/>
</dbReference>